<gene>
    <name evidence="2" type="ORF">CCAM_LOCUS26233</name>
</gene>
<feature type="region of interest" description="Disordered" evidence="1">
    <location>
        <begin position="274"/>
        <end position="310"/>
    </location>
</feature>
<feature type="region of interest" description="Disordered" evidence="1">
    <location>
        <begin position="345"/>
        <end position="376"/>
    </location>
</feature>
<dbReference type="AlphaFoldDB" id="A0A484M782"/>
<accession>A0A484M782</accession>
<evidence type="ECO:0000313" key="2">
    <source>
        <dbReference type="EMBL" id="VFQ84457.1"/>
    </source>
</evidence>
<name>A0A484M782_9ASTE</name>
<dbReference type="OrthoDB" id="848707at2759"/>
<dbReference type="Proteomes" id="UP000595140">
    <property type="component" value="Unassembled WGS sequence"/>
</dbReference>
<feature type="compositionally biased region" description="Polar residues" evidence="1">
    <location>
        <begin position="405"/>
        <end position="427"/>
    </location>
</feature>
<proteinExistence type="predicted"/>
<sequence length="449" mass="52130">MAPKKDTNKRTIAPGKILNLPDFPKFIISILTLQGFLGFVAIDELVYDELVYEFYDNLSWETKVNEDEEETPFLKSRVKNKTIKLGIEEICDCFDIVDNRDGFETYDRHGWGIKGDTLASCIDKLHNGVEYYGIVRPKREFLNVNQQILLKILKECLLPTGSNDSFVGMLECAIFYLLEVESLVRFPMMMMNHMWIHKGYGQLPYGMTLTKVFRRAKIKLEKYQGRNYEYKKMDATSLRRSKIFQHFDGFHTEASYNRISVEERNRWRREHNLSKFASSSSSNPRPRVEVPPRASSMPRSRSTHAKIDPSLKKYMDEKIAQVEESITKKVTKSVTRKIFDKMRKWIGRPKSSSSSSSSLEEKKRARKKSKGPIIEEIVEEDPETINEENLQKGIRESLAEHCHSISSFPPMNPSSTFEYGNPSSSHVNVDGYDDDEDINNMANDDYYYY</sequence>
<evidence type="ECO:0000313" key="3">
    <source>
        <dbReference type="Proteomes" id="UP000595140"/>
    </source>
</evidence>
<dbReference type="EMBL" id="OOIL02002743">
    <property type="protein sequence ID" value="VFQ84457.1"/>
    <property type="molecule type" value="Genomic_DNA"/>
</dbReference>
<organism evidence="2 3">
    <name type="scientific">Cuscuta campestris</name>
    <dbReference type="NCBI Taxonomy" id="132261"/>
    <lineage>
        <taxon>Eukaryota</taxon>
        <taxon>Viridiplantae</taxon>
        <taxon>Streptophyta</taxon>
        <taxon>Embryophyta</taxon>
        <taxon>Tracheophyta</taxon>
        <taxon>Spermatophyta</taxon>
        <taxon>Magnoliopsida</taxon>
        <taxon>eudicotyledons</taxon>
        <taxon>Gunneridae</taxon>
        <taxon>Pentapetalae</taxon>
        <taxon>asterids</taxon>
        <taxon>lamiids</taxon>
        <taxon>Solanales</taxon>
        <taxon>Convolvulaceae</taxon>
        <taxon>Cuscuteae</taxon>
        <taxon>Cuscuta</taxon>
        <taxon>Cuscuta subgen. Grammica</taxon>
        <taxon>Cuscuta sect. Cleistogrammica</taxon>
    </lineage>
</organism>
<reference evidence="2 3" key="1">
    <citation type="submission" date="2018-04" db="EMBL/GenBank/DDBJ databases">
        <authorList>
            <person name="Vogel A."/>
        </authorList>
    </citation>
    <scope>NUCLEOTIDE SEQUENCE [LARGE SCALE GENOMIC DNA]</scope>
</reference>
<feature type="region of interest" description="Disordered" evidence="1">
    <location>
        <begin position="405"/>
        <end position="449"/>
    </location>
</feature>
<protein>
    <submittedName>
        <fullName evidence="2">Uncharacterized protein</fullName>
    </submittedName>
</protein>
<feature type="compositionally biased region" description="Low complexity" evidence="1">
    <location>
        <begin position="277"/>
        <end position="300"/>
    </location>
</feature>
<evidence type="ECO:0000256" key="1">
    <source>
        <dbReference type="SAM" id="MobiDB-lite"/>
    </source>
</evidence>
<keyword evidence="3" id="KW-1185">Reference proteome</keyword>